<gene>
    <name evidence="9" type="ORF">VSH64_14425</name>
</gene>
<evidence type="ECO:0000256" key="3">
    <source>
        <dbReference type="ARBA" id="ARBA00022692"/>
    </source>
</evidence>
<dbReference type="RefSeq" id="WP_326836095.1">
    <property type="nucleotide sequence ID" value="NZ_CP142149.1"/>
</dbReference>
<feature type="transmembrane region" description="Helical" evidence="7">
    <location>
        <begin position="288"/>
        <end position="305"/>
    </location>
</feature>
<accession>A0ABZ1IIP8</accession>
<dbReference type="Pfam" id="PF00892">
    <property type="entry name" value="EamA"/>
    <property type="match status" value="2"/>
</dbReference>
<evidence type="ECO:0000313" key="9">
    <source>
        <dbReference type="EMBL" id="WSE33295.1"/>
    </source>
</evidence>
<keyword evidence="4 7" id="KW-1133">Transmembrane helix</keyword>
<feature type="transmembrane region" description="Helical" evidence="7">
    <location>
        <begin position="172"/>
        <end position="190"/>
    </location>
</feature>
<comment type="subcellular location">
    <subcellularLocation>
        <location evidence="1">Membrane</location>
        <topology evidence="1">Multi-pass membrane protein</topology>
    </subcellularLocation>
</comment>
<evidence type="ECO:0000256" key="1">
    <source>
        <dbReference type="ARBA" id="ARBA00004141"/>
    </source>
</evidence>
<feature type="transmembrane region" description="Helical" evidence="7">
    <location>
        <begin position="142"/>
        <end position="160"/>
    </location>
</feature>
<feature type="domain" description="EamA" evidence="8">
    <location>
        <begin position="31"/>
        <end position="156"/>
    </location>
</feature>
<protein>
    <submittedName>
        <fullName evidence="9">DMT family transporter</fullName>
    </submittedName>
</protein>
<sequence>MRTAGLRGDHDRAPPAAGPLTVLTERIDPRLLAAAGSLCIALSSVFIKVSGASGSTSSFWRCLFSIPVLAVLAHWEWRRTRVRPKILFPLLGGLGLGLDFVLWGESIPRVGAGIATVLLGVQVVIVPLLALLFLAERPGRRFLLTAPALLVGIVLSGGFLGKSAVGSDPLSGALFALAAGAGYSCYLLFIRLSSGPATQIRSLLLATLSAGAVAVVLGVPTHRLDFTPGWPAFGWLVALALVGQVVGWLLIAAGLPRMSSATGSVLMLLQPIGAVVYGIVLLGEEPTALQLAGCAVVVAAVCFAGRAPRVSSPGTPARPTPGSPPPVPVPRRDGTR</sequence>
<organism evidence="9 10">
    <name type="scientific">Amycolatopsis rhabdoformis</name>
    <dbReference type="NCBI Taxonomy" id="1448059"/>
    <lineage>
        <taxon>Bacteria</taxon>
        <taxon>Bacillati</taxon>
        <taxon>Actinomycetota</taxon>
        <taxon>Actinomycetes</taxon>
        <taxon>Pseudonocardiales</taxon>
        <taxon>Pseudonocardiaceae</taxon>
        <taxon>Amycolatopsis</taxon>
    </lineage>
</organism>
<feature type="transmembrane region" description="Helical" evidence="7">
    <location>
        <begin position="202"/>
        <end position="220"/>
    </location>
</feature>
<feature type="compositionally biased region" description="Pro residues" evidence="6">
    <location>
        <begin position="316"/>
        <end position="329"/>
    </location>
</feature>
<comment type="similarity">
    <text evidence="2">Belongs to the EamA transporter family.</text>
</comment>
<reference evidence="9 10" key="1">
    <citation type="journal article" date="2015" name="Int. J. Syst. Evol. Microbiol.">
        <title>Amycolatopsis rhabdoformis sp. nov., an actinomycete isolated from a tropical forest soil.</title>
        <authorList>
            <person name="Souza W.R."/>
            <person name="Silva R.E."/>
            <person name="Goodfellow M."/>
            <person name="Busarakam K."/>
            <person name="Figueiro F.S."/>
            <person name="Ferreira D."/>
            <person name="Rodrigues-Filho E."/>
            <person name="Moraes L.A.B."/>
            <person name="Zucchi T.D."/>
        </authorList>
    </citation>
    <scope>NUCLEOTIDE SEQUENCE [LARGE SCALE GENOMIC DNA]</scope>
    <source>
        <strain evidence="9 10">NCIMB 14900</strain>
    </source>
</reference>
<keyword evidence="3 7" id="KW-0812">Transmembrane</keyword>
<proteinExistence type="inferred from homology"/>
<dbReference type="EMBL" id="CP142149">
    <property type="protein sequence ID" value="WSE33295.1"/>
    <property type="molecule type" value="Genomic_DNA"/>
</dbReference>
<keyword evidence="5 7" id="KW-0472">Membrane</keyword>
<evidence type="ECO:0000256" key="2">
    <source>
        <dbReference type="ARBA" id="ARBA00007362"/>
    </source>
</evidence>
<name>A0ABZ1IIP8_9PSEU</name>
<evidence type="ECO:0000256" key="4">
    <source>
        <dbReference type="ARBA" id="ARBA00022989"/>
    </source>
</evidence>
<dbReference type="PANTHER" id="PTHR32322">
    <property type="entry name" value="INNER MEMBRANE TRANSPORTER"/>
    <property type="match status" value="1"/>
</dbReference>
<dbReference type="PANTHER" id="PTHR32322:SF9">
    <property type="entry name" value="AMINO-ACID METABOLITE EFFLUX PUMP-RELATED"/>
    <property type="match status" value="1"/>
</dbReference>
<feature type="transmembrane region" description="Helical" evidence="7">
    <location>
        <begin position="232"/>
        <end position="253"/>
    </location>
</feature>
<evidence type="ECO:0000256" key="7">
    <source>
        <dbReference type="SAM" id="Phobius"/>
    </source>
</evidence>
<dbReference type="InterPro" id="IPR037185">
    <property type="entry name" value="EmrE-like"/>
</dbReference>
<evidence type="ECO:0000313" key="10">
    <source>
        <dbReference type="Proteomes" id="UP001330812"/>
    </source>
</evidence>
<feature type="transmembrane region" description="Helical" evidence="7">
    <location>
        <begin position="265"/>
        <end position="282"/>
    </location>
</feature>
<feature type="transmembrane region" description="Helical" evidence="7">
    <location>
        <begin position="87"/>
        <end position="104"/>
    </location>
</feature>
<evidence type="ECO:0000256" key="5">
    <source>
        <dbReference type="ARBA" id="ARBA00023136"/>
    </source>
</evidence>
<keyword evidence="10" id="KW-1185">Reference proteome</keyword>
<evidence type="ECO:0000256" key="6">
    <source>
        <dbReference type="SAM" id="MobiDB-lite"/>
    </source>
</evidence>
<dbReference type="InterPro" id="IPR050638">
    <property type="entry name" value="AA-Vitamin_Transporters"/>
</dbReference>
<dbReference type="SUPFAM" id="SSF103481">
    <property type="entry name" value="Multidrug resistance efflux transporter EmrE"/>
    <property type="match status" value="2"/>
</dbReference>
<feature type="region of interest" description="Disordered" evidence="6">
    <location>
        <begin position="310"/>
        <end position="336"/>
    </location>
</feature>
<dbReference type="Proteomes" id="UP001330812">
    <property type="component" value="Chromosome"/>
</dbReference>
<feature type="transmembrane region" description="Helical" evidence="7">
    <location>
        <begin position="110"/>
        <end position="135"/>
    </location>
</feature>
<feature type="domain" description="EamA" evidence="8">
    <location>
        <begin position="171"/>
        <end position="303"/>
    </location>
</feature>
<evidence type="ECO:0000259" key="8">
    <source>
        <dbReference type="Pfam" id="PF00892"/>
    </source>
</evidence>
<dbReference type="InterPro" id="IPR000620">
    <property type="entry name" value="EamA_dom"/>
</dbReference>